<feature type="domain" description="Amine oxidase" evidence="2">
    <location>
        <begin position="12"/>
        <end position="508"/>
    </location>
</feature>
<dbReference type="EMBL" id="CP000828">
    <property type="protein sequence ID" value="ABW25879.1"/>
    <property type="molecule type" value="Genomic_DNA"/>
</dbReference>
<evidence type="ECO:0000259" key="2">
    <source>
        <dbReference type="Pfam" id="PF01593"/>
    </source>
</evidence>
<proteinExistence type="predicted"/>
<accession>B0BYJ4</accession>
<dbReference type="PANTHER" id="PTHR42923">
    <property type="entry name" value="PROTOPORPHYRINOGEN OXIDASE"/>
    <property type="match status" value="1"/>
</dbReference>
<dbReference type="PANTHER" id="PTHR42923:SF46">
    <property type="entry name" value="AMINE OXIDASE"/>
    <property type="match status" value="1"/>
</dbReference>
<dbReference type="Pfam" id="PF01593">
    <property type="entry name" value="Amino_oxidase"/>
    <property type="match status" value="1"/>
</dbReference>
<dbReference type="Proteomes" id="UP000000268">
    <property type="component" value="Chromosome"/>
</dbReference>
<organism evidence="3 4">
    <name type="scientific">Acaryochloris marina (strain MBIC 11017)</name>
    <dbReference type="NCBI Taxonomy" id="329726"/>
    <lineage>
        <taxon>Bacteria</taxon>
        <taxon>Bacillati</taxon>
        <taxon>Cyanobacteriota</taxon>
        <taxon>Cyanophyceae</taxon>
        <taxon>Acaryochloridales</taxon>
        <taxon>Acaryochloridaceae</taxon>
        <taxon>Acaryochloris</taxon>
    </lineage>
</organism>
<gene>
    <name evidence="3" type="ordered locus">AM1_0835</name>
</gene>
<protein>
    <submittedName>
        <fullName evidence="3">Phytoene dehydrogenase, putative</fullName>
    </submittedName>
</protein>
<dbReference type="OrthoDB" id="8845488at2"/>
<dbReference type="InterPro" id="IPR050464">
    <property type="entry name" value="Zeta_carotene_desat/Oxidored"/>
</dbReference>
<feature type="region of interest" description="Disordered" evidence="1">
    <location>
        <begin position="642"/>
        <end position="665"/>
    </location>
</feature>
<dbReference type="AlphaFoldDB" id="B0BYJ4"/>
<dbReference type="InterPro" id="IPR036188">
    <property type="entry name" value="FAD/NAD-bd_sf"/>
</dbReference>
<dbReference type="HOGENOM" id="CLU_459139_0_0_3"/>
<sequence>MQKKVVILGGGVAGLSAAHELIERGFAVDVYEAKKIPGGKARSIPVPNTGGMGPNGPRKPLPGEHGFRFFPRFYKHIVDTMARIPYGKNKTVADNLVDTTRVEMARYGQRPIVFPSRSPRTFADVQEILNEFPTIFGPDFGVSPEEIAFFGTKVWQIVTSCEERRLAEYEKEDWWEFVGADQRSPAYQKIFGHGITRSLVAAKAHLASTKTIGDIFVQLLFDLVEPGPSSDRVLNAPTNDAWINPWLAYLIRQGVQYHLEAKVLAIDCVNGLIQGATIEQDGQTFQAQGDYYIAAVPIERMAELVTDSLKTADPELGKLHQLSEGGVSWMNGIQLYLTQDVPLSHGHAIYVDSPWALTSISQRQFWPGVDFNQYADGRIKGIISVDISEWDEKGLNGKTAKECTREEVKNEVWAQLKKSINIHGQEILKDEYLDHWFLDPAIYLVEGEGDTNEEPLLVNLINTWVKRPDAVTDIPNLFLASDYVRTYTDLATMEGANEAARRAVNGIIESANMDAPPCKIWKLHEQEIFEPWRVIDRIRFHQGLPWDDSLVRWGLSALKLAHQGGRILEQLLGVTIDQPLEKLGNPLYAVGTQGFDNVELRQELMEVVQKSVLDIVVRMAESQTMPETIPSLATLQTLSEQHHPSFVQSSKQPPQRSGKVRIIPE</sequence>
<dbReference type="RefSeq" id="WP_012161457.1">
    <property type="nucleotide sequence ID" value="NC_009925.1"/>
</dbReference>
<keyword evidence="4" id="KW-1185">Reference proteome</keyword>
<dbReference type="InterPro" id="IPR002937">
    <property type="entry name" value="Amino_oxidase"/>
</dbReference>
<dbReference type="Gene3D" id="3.50.50.60">
    <property type="entry name" value="FAD/NAD(P)-binding domain"/>
    <property type="match status" value="1"/>
</dbReference>
<dbReference type="SUPFAM" id="SSF51905">
    <property type="entry name" value="FAD/NAD(P)-binding domain"/>
    <property type="match status" value="1"/>
</dbReference>
<dbReference type="GO" id="GO:0016491">
    <property type="term" value="F:oxidoreductase activity"/>
    <property type="evidence" value="ECO:0007669"/>
    <property type="project" value="InterPro"/>
</dbReference>
<name>B0BYJ4_ACAM1</name>
<feature type="compositionally biased region" description="Polar residues" evidence="1">
    <location>
        <begin position="646"/>
        <end position="655"/>
    </location>
</feature>
<dbReference type="STRING" id="329726.AM1_0835"/>
<dbReference type="KEGG" id="amr:AM1_0835"/>
<evidence type="ECO:0000256" key="1">
    <source>
        <dbReference type="SAM" id="MobiDB-lite"/>
    </source>
</evidence>
<reference evidence="3 4" key="1">
    <citation type="journal article" date="2008" name="Proc. Natl. Acad. Sci. U.S.A.">
        <title>Niche adaptation and genome expansion in the chlorophyll d-producing cyanobacterium Acaryochloris marina.</title>
        <authorList>
            <person name="Swingley W.D."/>
            <person name="Chen M."/>
            <person name="Cheung P.C."/>
            <person name="Conrad A.L."/>
            <person name="Dejesa L.C."/>
            <person name="Hao J."/>
            <person name="Honchak B.M."/>
            <person name="Karbach L.E."/>
            <person name="Kurdoglu A."/>
            <person name="Lahiri S."/>
            <person name="Mastrian S.D."/>
            <person name="Miyashita H."/>
            <person name="Page L."/>
            <person name="Ramakrishna P."/>
            <person name="Satoh S."/>
            <person name="Sattley W.M."/>
            <person name="Shimada Y."/>
            <person name="Taylor H.L."/>
            <person name="Tomo T."/>
            <person name="Tsuchiya T."/>
            <person name="Wang Z.T."/>
            <person name="Raymond J."/>
            <person name="Mimuro M."/>
            <person name="Blankenship R.E."/>
            <person name="Touchman J.W."/>
        </authorList>
    </citation>
    <scope>NUCLEOTIDE SEQUENCE [LARGE SCALE GENOMIC DNA]</scope>
    <source>
        <strain evidence="4">MBIC 11017</strain>
    </source>
</reference>
<dbReference type="eggNOG" id="COG3349">
    <property type="taxonomic scope" value="Bacteria"/>
</dbReference>
<dbReference type="eggNOG" id="COG0446">
    <property type="taxonomic scope" value="Bacteria"/>
</dbReference>
<evidence type="ECO:0000313" key="4">
    <source>
        <dbReference type="Proteomes" id="UP000000268"/>
    </source>
</evidence>
<evidence type="ECO:0000313" key="3">
    <source>
        <dbReference type="EMBL" id="ABW25879.1"/>
    </source>
</evidence>